<organism evidence="1 2">
    <name type="scientific">Trichonephila inaurata madagascariensis</name>
    <dbReference type="NCBI Taxonomy" id="2747483"/>
    <lineage>
        <taxon>Eukaryota</taxon>
        <taxon>Metazoa</taxon>
        <taxon>Ecdysozoa</taxon>
        <taxon>Arthropoda</taxon>
        <taxon>Chelicerata</taxon>
        <taxon>Arachnida</taxon>
        <taxon>Araneae</taxon>
        <taxon>Araneomorphae</taxon>
        <taxon>Entelegynae</taxon>
        <taxon>Araneoidea</taxon>
        <taxon>Nephilidae</taxon>
        <taxon>Trichonephila</taxon>
        <taxon>Trichonephila inaurata</taxon>
    </lineage>
</organism>
<dbReference type="Proteomes" id="UP000886998">
    <property type="component" value="Unassembled WGS sequence"/>
</dbReference>
<dbReference type="EMBL" id="BMAV01021690">
    <property type="protein sequence ID" value="GFY75946.1"/>
    <property type="molecule type" value="Genomic_DNA"/>
</dbReference>
<accession>A0A8X6YRY7</accession>
<dbReference type="AlphaFoldDB" id="A0A8X6YRY7"/>
<evidence type="ECO:0000313" key="2">
    <source>
        <dbReference type="Proteomes" id="UP000886998"/>
    </source>
</evidence>
<dbReference type="OrthoDB" id="10331449at2759"/>
<proteinExistence type="predicted"/>
<protein>
    <submittedName>
        <fullName evidence="1">Uncharacterized protein</fullName>
    </submittedName>
</protein>
<gene>
    <name evidence="1" type="ORF">TNIN_6071</name>
</gene>
<evidence type="ECO:0000313" key="1">
    <source>
        <dbReference type="EMBL" id="GFY75946.1"/>
    </source>
</evidence>
<sequence>MFGINTHLTLPRRFSPSARYCTEVLLPHVPNNSNFPSASARDKISLSLPTSITNQVDDPSIKVEDINQSLGRDGQWRSCFPSHASRMHPRQVSEVGRRAAMTSSSGCCFLNRQLPVLVPLICTFRFSHSIGNGDRKELSLRLQINYLFFCDAAPVKGRIVLRGGVEVKEKLRCVM</sequence>
<name>A0A8X6YRY7_9ARAC</name>
<keyword evidence="2" id="KW-1185">Reference proteome</keyword>
<reference evidence="1" key="1">
    <citation type="submission" date="2020-08" db="EMBL/GenBank/DDBJ databases">
        <title>Multicomponent nature underlies the extraordinary mechanical properties of spider dragline silk.</title>
        <authorList>
            <person name="Kono N."/>
            <person name="Nakamura H."/>
            <person name="Mori M."/>
            <person name="Yoshida Y."/>
            <person name="Ohtoshi R."/>
            <person name="Malay A.D."/>
            <person name="Moran D.A.P."/>
            <person name="Tomita M."/>
            <person name="Numata K."/>
            <person name="Arakawa K."/>
        </authorList>
    </citation>
    <scope>NUCLEOTIDE SEQUENCE</scope>
</reference>
<comment type="caution">
    <text evidence="1">The sequence shown here is derived from an EMBL/GenBank/DDBJ whole genome shotgun (WGS) entry which is preliminary data.</text>
</comment>